<feature type="domain" description="Peptidase S1" evidence="10">
    <location>
        <begin position="53"/>
        <end position="285"/>
    </location>
</feature>
<dbReference type="InterPro" id="IPR033116">
    <property type="entry name" value="TRYPSIN_SER"/>
</dbReference>
<evidence type="ECO:0000256" key="6">
    <source>
        <dbReference type="ARBA" id="ARBA00023145"/>
    </source>
</evidence>
<dbReference type="InterPro" id="IPR001314">
    <property type="entry name" value="Peptidase_S1A"/>
</dbReference>
<dbReference type="PROSITE" id="PS00135">
    <property type="entry name" value="TRYPSIN_SER"/>
    <property type="match status" value="1"/>
</dbReference>
<feature type="signal peptide" evidence="9">
    <location>
        <begin position="1"/>
        <end position="22"/>
    </location>
</feature>
<evidence type="ECO:0000259" key="10">
    <source>
        <dbReference type="PROSITE" id="PS50240"/>
    </source>
</evidence>
<dbReference type="InParanoid" id="A0A6P8ZUT5"/>
<keyword evidence="6" id="KW-0865">Zymogen</keyword>
<feature type="chain" id="PRO_5028234526" evidence="9">
    <location>
        <begin position="23"/>
        <end position="324"/>
    </location>
</feature>
<dbReference type="InterPro" id="IPR018114">
    <property type="entry name" value="TRYPSIN_HIS"/>
</dbReference>
<accession>A0A6P8ZUT5</accession>
<dbReference type="RefSeq" id="XP_034248949.1">
    <property type="nucleotide sequence ID" value="XM_034393058.1"/>
</dbReference>
<dbReference type="Proteomes" id="UP000515158">
    <property type="component" value="Unplaced"/>
</dbReference>
<dbReference type="CDD" id="cd00190">
    <property type="entry name" value="Tryp_SPc"/>
    <property type="match status" value="1"/>
</dbReference>
<evidence type="ECO:0000256" key="4">
    <source>
        <dbReference type="ARBA" id="ARBA00022801"/>
    </source>
</evidence>
<dbReference type="InterPro" id="IPR050430">
    <property type="entry name" value="Peptidase_S1"/>
</dbReference>
<dbReference type="SMART" id="SM00020">
    <property type="entry name" value="Tryp_SPc"/>
    <property type="match status" value="1"/>
</dbReference>
<dbReference type="FunCoup" id="A0A6P8ZUT5">
    <property type="interactions" value="43"/>
</dbReference>
<keyword evidence="7" id="KW-1015">Disulfide bond</keyword>
<dbReference type="GO" id="GO:0004252">
    <property type="term" value="F:serine-type endopeptidase activity"/>
    <property type="evidence" value="ECO:0007669"/>
    <property type="project" value="InterPro"/>
</dbReference>
<evidence type="ECO:0000256" key="1">
    <source>
        <dbReference type="ARBA" id="ARBA00007664"/>
    </source>
</evidence>
<dbReference type="OrthoDB" id="10059102at2759"/>
<evidence type="ECO:0000256" key="2">
    <source>
        <dbReference type="ARBA" id="ARBA00022670"/>
    </source>
</evidence>
<comment type="similarity">
    <text evidence="1">Belongs to the peptidase S1 family.</text>
</comment>
<keyword evidence="2 8" id="KW-0645">Protease</keyword>
<dbReference type="GeneID" id="117649877"/>
<dbReference type="AlphaFoldDB" id="A0A6P8ZUT5"/>
<keyword evidence="4 8" id="KW-0378">Hydrolase</keyword>
<gene>
    <name evidence="12" type="primary">LOC117649877</name>
</gene>
<evidence type="ECO:0000256" key="3">
    <source>
        <dbReference type="ARBA" id="ARBA00022729"/>
    </source>
</evidence>
<dbReference type="FunFam" id="2.40.10.10:FF:000077">
    <property type="entry name" value="Predicted protein"/>
    <property type="match status" value="1"/>
</dbReference>
<dbReference type="PANTHER" id="PTHR24276:SF91">
    <property type="entry name" value="AT26814P-RELATED"/>
    <property type="match status" value="1"/>
</dbReference>
<keyword evidence="5 8" id="KW-0720">Serine protease</keyword>
<dbReference type="PRINTS" id="PR00722">
    <property type="entry name" value="CHYMOTRYPSIN"/>
</dbReference>
<evidence type="ECO:0000256" key="7">
    <source>
        <dbReference type="ARBA" id="ARBA00023157"/>
    </source>
</evidence>
<dbReference type="Pfam" id="PF00089">
    <property type="entry name" value="Trypsin"/>
    <property type="match status" value="1"/>
</dbReference>
<reference evidence="12" key="1">
    <citation type="submission" date="2025-08" db="UniProtKB">
        <authorList>
            <consortium name="RefSeq"/>
        </authorList>
    </citation>
    <scope>IDENTIFICATION</scope>
    <source>
        <tissue evidence="12">Total insect</tissue>
    </source>
</reference>
<sequence>MPHRGTLSALFLLSVVVALSDARSTQTTPSRTSRTSKYRDVFVQTGVGPAPRIIGGFDAEPGQFPYQVSVRSKLRTANWGHFCGGSILNDTTIITAAHCMHNVAGTDIGDLYIVAGSNLLSSGGVQIFVKQKIVHPDYGPVYNDYDIALLILQKPLTLDDKYIKAVELQDVENLPAGYDCVATGWGTTVQGSHTLPDKLKGVKVPIIDYDTCAAYYAEEQDYEPIIETQICAGFEEGRRDACQGDSGGPLVCQGKLTGIVSWGAGCGLERLPGVYTDVAFLLDWIGDPGVPDNTDKPNVSAATTTTAHSGAWALAVCLLAAAMA</sequence>
<evidence type="ECO:0000313" key="11">
    <source>
        <dbReference type="Proteomes" id="UP000515158"/>
    </source>
</evidence>
<evidence type="ECO:0000256" key="8">
    <source>
        <dbReference type="RuleBase" id="RU363034"/>
    </source>
</evidence>
<organism evidence="12">
    <name type="scientific">Thrips palmi</name>
    <name type="common">Melon thrips</name>
    <dbReference type="NCBI Taxonomy" id="161013"/>
    <lineage>
        <taxon>Eukaryota</taxon>
        <taxon>Metazoa</taxon>
        <taxon>Ecdysozoa</taxon>
        <taxon>Arthropoda</taxon>
        <taxon>Hexapoda</taxon>
        <taxon>Insecta</taxon>
        <taxon>Pterygota</taxon>
        <taxon>Neoptera</taxon>
        <taxon>Paraneoptera</taxon>
        <taxon>Thysanoptera</taxon>
        <taxon>Terebrantia</taxon>
        <taxon>Thripoidea</taxon>
        <taxon>Thripidae</taxon>
        <taxon>Thrips</taxon>
    </lineage>
</organism>
<protein>
    <submittedName>
        <fullName evidence="12">Trypsin-like</fullName>
    </submittedName>
</protein>
<dbReference type="InterPro" id="IPR043504">
    <property type="entry name" value="Peptidase_S1_PA_chymotrypsin"/>
</dbReference>
<dbReference type="Gene3D" id="2.40.10.10">
    <property type="entry name" value="Trypsin-like serine proteases"/>
    <property type="match status" value="1"/>
</dbReference>
<dbReference type="KEGG" id="tpal:117649877"/>
<evidence type="ECO:0000256" key="5">
    <source>
        <dbReference type="ARBA" id="ARBA00022825"/>
    </source>
</evidence>
<proteinExistence type="inferred from homology"/>
<dbReference type="SUPFAM" id="SSF50494">
    <property type="entry name" value="Trypsin-like serine proteases"/>
    <property type="match status" value="1"/>
</dbReference>
<keyword evidence="11" id="KW-1185">Reference proteome</keyword>
<dbReference type="InterPro" id="IPR001254">
    <property type="entry name" value="Trypsin_dom"/>
</dbReference>
<dbReference type="GO" id="GO:0006508">
    <property type="term" value="P:proteolysis"/>
    <property type="evidence" value="ECO:0007669"/>
    <property type="project" value="UniProtKB-KW"/>
</dbReference>
<dbReference type="PROSITE" id="PS50240">
    <property type="entry name" value="TRYPSIN_DOM"/>
    <property type="match status" value="1"/>
</dbReference>
<dbReference type="InterPro" id="IPR009003">
    <property type="entry name" value="Peptidase_S1_PA"/>
</dbReference>
<dbReference type="PROSITE" id="PS00134">
    <property type="entry name" value="TRYPSIN_HIS"/>
    <property type="match status" value="1"/>
</dbReference>
<dbReference type="PANTHER" id="PTHR24276">
    <property type="entry name" value="POLYSERASE-RELATED"/>
    <property type="match status" value="1"/>
</dbReference>
<evidence type="ECO:0000313" key="12">
    <source>
        <dbReference type="RefSeq" id="XP_034248949.1"/>
    </source>
</evidence>
<evidence type="ECO:0000256" key="9">
    <source>
        <dbReference type="SAM" id="SignalP"/>
    </source>
</evidence>
<name>A0A6P8ZUT5_THRPL</name>
<keyword evidence="3 9" id="KW-0732">Signal</keyword>